<name>K1L6I8_CECL9</name>
<protein>
    <submittedName>
        <fullName evidence="1">Molybdopterin converting factor, subunit 1</fullName>
    </submittedName>
</protein>
<dbReference type="EMBL" id="AMGM01000010">
    <property type="protein sequence ID" value="EKB50331.1"/>
    <property type="molecule type" value="Genomic_DNA"/>
</dbReference>
<dbReference type="SUPFAM" id="SSF54285">
    <property type="entry name" value="MoaD/ThiS"/>
    <property type="match status" value="1"/>
</dbReference>
<dbReference type="InterPro" id="IPR012675">
    <property type="entry name" value="Beta-grasp_dom_sf"/>
</dbReference>
<evidence type="ECO:0000313" key="1">
    <source>
        <dbReference type="EMBL" id="EKB50331.1"/>
    </source>
</evidence>
<accession>K1L6I8</accession>
<dbReference type="Gene3D" id="3.10.20.30">
    <property type="match status" value="1"/>
</dbReference>
<dbReference type="InterPro" id="IPR003749">
    <property type="entry name" value="ThiS/MoaD-like"/>
</dbReference>
<comment type="caution">
    <text evidence="1">The sequence shown here is derived from an EMBL/GenBank/DDBJ whole genome shotgun (WGS) entry which is preliminary data.</text>
</comment>
<sequence length="103" mass="11452">MPSLTYIRINHWVNALSRVINMELIKNKIKVIAFGMVAEKMQTAELQLEGIPSTDVLRGYLYQQYPGLEGIKFGIAINKKLTSGNQIIPHEAEIALLPPFSGG</sequence>
<dbReference type="AlphaFoldDB" id="K1L6I8"/>
<keyword evidence="2" id="KW-1185">Reference proteome</keyword>
<reference evidence="1 2" key="1">
    <citation type="journal article" date="2012" name="J. Bacteriol.">
        <title>Draft Genome Sequence of Cecembia lonarensis Strain LW9T, Isolated from Lonar Lake, a Haloalkaline Lake in India.</title>
        <authorList>
            <person name="Shivaji S."/>
            <person name="Ara S."/>
            <person name="Singh A."/>
            <person name="Pinnaka A.K."/>
        </authorList>
    </citation>
    <scope>NUCLEOTIDE SEQUENCE [LARGE SCALE GENOMIC DNA]</scope>
    <source>
        <strain evidence="1 2">LW9</strain>
    </source>
</reference>
<dbReference type="InterPro" id="IPR016155">
    <property type="entry name" value="Mopterin_synth/thiamin_S_b"/>
</dbReference>
<gene>
    <name evidence="1" type="ORF">B879_01039</name>
</gene>
<proteinExistence type="predicted"/>
<dbReference type="Proteomes" id="UP000004478">
    <property type="component" value="Unassembled WGS sequence"/>
</dbReference>
<evidence type="ECO:0000313" key="2">
    <source>
        <dbReference type="Proteomes" id="UP000004478"/>
    </source>
</evidence>
<dbReference type="Pfam" id="PF02597">
    <property type="entry name" value="ThiS"/>
    <property type="match status" value="1"/>
</dbReference>
<organism evidence="1 2">
    <name type="scientific">Cecembia lonarensis (strain CCUG 58316 / KCTC 22772 / LW9)</name>
    <dbReference type="NCBI Taxonomy" id="1225176"/>
    <lineage>
        <taxon>Bacteria</taxon>
        <taxon>Pseudomonadati</taxon>
        <taxon>Bacteroidota</taxon>
        <taxon>Cytophagia</taxon>
        <taxon>Cytophagales</taxon>
        <taxon>Cyclobacteriaceae</taxon>
        <taxon>Cecembia</taxon>
    </lineage>
</organism>
<dbReference type="CDD" id="cd00754">
    <property type="entry name" value="Ubl_MoaD"/>
    <property type="match status" value="1"/>
</dbReference>